<evidence type="ECO:0000256" key="2">
    <source>
        <dbReference type="SAM" id="SignalP"/>
    </source>
</evidence>
<dbReference type="EMBL" id="CP001854">
    <property type="protein sequence ID" value="ADB51780.1"/>
    <property type="molecule type" value="Genomic_DNA"/>
</dbReference>
<organism evidence="3 4">
    <name type="scientific">Conexibacter woesei (strain DSM 14684 / CCUG 47730 / CIP 108061 / JCM 11494 / NBRC 100937 / ID131577)</name>
    <dbReference type="NCBI Taxonomy" id="469383"/>
    <lineage>
        <taxon>Bacteria</taxon>
        <taxon>Bacillati</taxon>
        <taxon>Actinomycetota</taxon>
        <taxon>Thermoleophilia</taxon>
        <taxon>Solirubrobacterales</taxon>
        <taxon>Conexibacteraceae</taxon>
        <taxon>Conexibacter</taxon>
    </lineage>
</organism>
<feature type="region of interest" description="Disordered" evidence="1">
    <location>
        <begin position="64"/>
        <end position="87"/>
    </location>
</feature>
<dbReference type="RefSeq" id="WP_012934831.1">
    <property type="nucleotide sequence ID" value="NC_013739.1"/>
</dbReference>
<evidence type="ECO:0000256" key="1">
    <source>
        <dbReference type="SAM" id="MobiDB-lite"/>
    </source>
</evidence>
<keyword evidence="2" id="KW-0732">Signal</keyword>
<dbReference type="KEGG" id="cwo:Cwoe_3362"/>
<evidence type="ECO:0000313" key="4">
    <source>
        <dbReference type="Proteomes" id="UP000008229"/>
    </source>
</evidence>
<reference evidence="3 4" key="1">
    <citation type="journal article" date="2010" name="Stand. Genomic Sci.">
        <title>Complete genome sequence of Conexibacter woesei type strain (ID131577).</title>
        <authorList>
            <person name="Pukall R."/>
            <person name="Lapidus A."/>
            <person name="Glavina Del Rio T."/>
            <person name="Copeland A."/>
            <person name="Tice H."/>
            <person name="Cheng J.-F."/>
            <person name="Lucas S."/>
            <person name="Chen F."/>
            <person name="Nolan M."/>
            <person name="Bruce D."/>
            <person name="Goodwin L."/>
            <person name="Pitluck S."/>
            <person name="Mavromatis K."/>
            <person name="Ivanova N."/>
            <person name="Ovchinnikova G."/>
            <person name="Pati A."/>
            <person name="Chen A."/>
            <person name="Palaniappan K."/>
            <person name="Land M."/>
            <person name="Hauser L."/>
            <person name="Chang Y.-J."/>
            <person name="Jeffries C.D."/>
            <person name="Chain P."/>
            <person name="Meincke L."/>
            <person name="Sims D."/>
            <person name="Brettin T."/>
            <person name="Detter J.C."/>
            <person name="Rohde M."/>
            <person name="Goeker M."/>
            <person name="Bristow J."/>
            <person name="Eisen J.A."/>
            <person name="Markowitz V."/>
            <person name="Kyrpides N.C."/>
            <person name="Klenk H.-P."/>
            <person name="Hugenholtz P."/>
        </authorList>
    </citation>
    <scope>NUCLEOTIDE SEQUENCE [LARGE SCALE GENOMIC DNA]</scope>
    <source>
        <strain evidence="4">DSM 14684 / CIP 108061 / JCM 11494 / NBRC 100937 / ID131577</strain>
    </source>
</reference>
<feature type="chain" id="PRO_5003043251" evidence="2">
    <location>
        <begin position="31"/>
        <end position="87"/>
    </location>
</feature>
<accession>D3FF63</accession>
<dbReference type="HOGENOM" id="CLU_2478003_0_0_11"/>
<sequence precursor="true">MILKHPKLAAVAAGLLAAGGAAGIIASASAADGADIAPANAGPTDPGTNAQLPDAIDITRDVNGDLQITQADPTTNADGQAAPTHAD</sequence>
<evidence type="ECO:0000313" key="3">
    <source>
        <dbReference type="EMBL" id="ADB51780.1"/>
    </source>
</evidence>
<dbReference type="Proteomes" id="UP000008229">
    <property type="component" value="Chromosome"/>
</dbReference>
<keyword evidence="4" id="KW-1185">Reference proteome</keyword>
<gene>
    <name evidence="3" type="ordered locus">Cwoe_3362</name>
</gene>
<name>D3FF63_CONWI</name>
<protein>
    <submittedName>
        <fullName evidence="3">Uncharacterized protein</fullName>
    </submittedName>
</protein>
<reference evidence="4" key="2">
    <citation type="submission" date="2010-01" db="EMBL/GenBank/DDBJ databases">
        <title>The complete genome of Conexibacter woesei DSM 14684.</title>
        <authorList>
            <consortium name="US DOE Joint Genome Institute (JGI-PGF)"/>
            <person name="Lucas S."/>
            <person name="Copeland A."/>
            <person name="Lapidus A."/>
            <person name="Glavina del Rio T."/>
            <person name="Dalin E."/>
            <person name="Tice H."/>
            <person name="Bruce D."/>
            <person name="Goodwin L."/>
            <person name="Pitluck S."/>
            <person name="Kyrpides N."/>
            <person name="Mavromatis K."/>
            <person name="Ivanova N."/>
            <person name="Mikhailova N."/>
            <person name="Chertkov O."/>
            <person name="Brettin T."/>
            <person name="Detter J.C."/>
            <person name="Han C."/>
            <person name="Larimer F."/>
            <person name="Land M."/>
            <person name="Hauser L."/>
            <person name="Markowitz V."/>
            <person name="Cheng J.-F."/>
            <person name="Hugenholtz P."/>
            <person name="Woyke T."/>
            <person name="Wu D."/>
            <person name="Pukall R."/>
            <person name="Steenblock K."/>
            <person name="Schneider S."/>
            <person name="Klenk H.-P."/>
            <person name="Eisen J.A."/>
        </authorList>
    </citation>
    <scope>NUCLEOTIDE SEQUENCE [LARGE SCALE GENOMIC DNA]</scope>
    <source>
        <strain evidence="4">DSM 14684 / CIP 108061 / JCM 11494 / NBRC 100937 / ID131577</strain>
    </source>
</reference>
<dbReference type="STRING" id="469383.Cwoe_3362"/>
<proteinExistence type="predicted"/>
<feature type="compositionally biased region" description="Polar residues" evidence="1">
    <location>
        <begin position="66"/>
        <end position="78"/>
    </location>
</feature>
<feature type="signal peptide" evidence="2">
    <location>
        <begin position="1"/>
        <end position="30"/>
    </location>
</feature>
<dbReference type="AlphaFoldDB" id="D3FF63"/>